<evidence type="ECO:0000313" key="2">
    <source>
        <dbReference type="EMBL" id="SPD25956.1"/>
    </source>
</evidence>
<organism evidence="2">
    <name type="scientific">Fagus sylvatica</name>
    <name type="common">Beechnut</name>
    <dbReference type="NCBI Taxonomy" id="28930"/>
    <lineage>
        <taxon>Eukaryota</taxon>
        <taxon>Viridiplantae</taxon>
        <taxon>Streptophyta</taxon>
        <taxon>Embryophyta</taxon>
        <taxon>Tracheophyta</taxon>
        <taxon>Spermatophyta</taxon>
        <taxon>Magnoliopsida</taxon>
        <taxon>eudicotyledons</taxon>
        <taxon>Gunneridae</taxon>
        <taxon>Pentapetalae</taxon>
        <taxon>rosids</taxon>
        <taxon>fabids</taxon>
        <taxon>Fagales</taxon>
        <taxon>Fagaceae</taxon>
        <taxon>Fagus</taxon>
    </lineage>
</organism>
<dbReference type="EMBL" id="OIVN01006137">
    <property type="protein sequence ID" value="SPD25956.1"/>
    <property type="molecule type" value="Genomic_DNA"/>
</dbReference>
<reference evidence="2" key="1">
    <citation type="submission" date="2018-02" db="EMBL/GenBank/DDBJ databases">
        <authorList>
            <person name="Cohen D.B."/>
            <person name="Kent A.D."/>
        </authorList>
    </citation>
    <scope>NUCLEOTIDE SEQUENCE</scope>
</reference>
<sequence length="164" mass="17639">MKYTMSGNPTSNEPTDPTFNESLLGNPTFVVSPPSISAANPVDTVALEPRHSHRFRSIVTIEVPSKLPTMTSFMSIADGNQGGPSLKDPLQVPDGPITRSRAKKIKEAMQGLVQSTWDEASKSPTIKVLETRFSTGLDSPSIDLILAFLEYLAAAINVLLKAVS</sequence>
<name>A0A2N9IJV7_FAGSY</name>
<dbReference type="AlphaFoldDB" id="A0A2N9IJV7"/>
<protein>
    <submittedName>
        <fullName evidence="2">Uncharacterized protein</fullName>
    </submittedName>
</protein>
<feature type="region of interest" description="Disordered" evidence="1">
    <location>
        <begin position="1"/>
        <end position="23"/>
    </location>
</feature>
<gene>
    <name evidence="2" type="ORF">FSB_LOCUS53838</name>
</gene>
<accession>A0A2N9IJV7</accession>
<proteinExistence type="predicted"/>
<feature type="region of interest" description="Disordered" evidence="1">
    <location>
        <begin position="73"/>
        <end position="94"/>
    </location>
</feature>
<evidence type="ECO:0000256" key="1">
    <source>
        <dbReference type="SAM" id="MobiDB-lite"/>
    </source>
</evidence>